<evidence type="ECO:0000313" key="2">
    <source>
        <dbReference type="EMBL" id="BAL58148.1"/>
    </source>
</evidence>
<keyword evidence="1" id="KW-1133">Transmembrane helix</keyword>
<protein>
    <submittedName>
        <fullName evidence="2">Uncharacterized protein</fullName>
    </submittedName>
</protein>
<proteinExistence type="predicted"/>
<gene>
    <name evidence="2" type="ORF">HGMM_F54F02C31</name>
</gene>
<organism evidence="2">
    <name type="scientific">uncultured Acidobacteriota bacterium</name>
    <dbReference type="NCBI Taxonomy" id="171953"/>
    <lineage>
        <taxon>Bacteria</taxon>
        <taxon>Pseudomonadati</taxon>
        <taxon>Acidobacteriota</taxon>
        <taxon>environmental samples</taxon>
    </lineage>
</organism>
<reference evidence="2" key="2">
    <citation type="journal article" date="2012" name="PLoS ONE">
        <title>A Deeply Branching Thermophilic Bacterium with an Ancient Acetyl-CoA Pathway Dominates a Subsurface Ecosystem.</title>
        <authorList>
            <person name="Takami H."/>
            <person name="Noguchi H."/>
            <person name="Takaki Y."/>
            <person name="Uchiyama I."/>
            <person name="Toyoda A."/>
            <person name="Nishi S."/>
            <person name="Chee G.-J."/>
            <person name="Arai W."/>
            <person name="Nunoura T."/>
            <person name="Itoh T."/>
            <person name="Hattori M."/>
            <person name="Takai K."/>
        </authorList>
    </citation>
    <scope>NUCLEOTIDE SEQUENCE</scope>
</reference>
<name>H5SPR2_9BACT</name>
<feature type="transmembrane region" description="Helical" evidence="1">
    <location>
        <begin position="51"/>
        <end position="71"/>
    </location>
</feature>
<keyword evidence="1" id="KW-0812">Transmembrane</keyword>
<feature type="transmembrane region" description="Helical" evidence="1">
    <location>
        <begin position="21"/>
        <end position="45"/>
    </location>
</feature>
<keyword evidence="1" id="KW-0472">Membrane</keyword>
<sequence length="90" mass="10392">MRSSDQEWRHQQAALTRRAHLFGALAVIALVIGATNLLALIHAFWQPMGVFNMPLYLLFAVTALWAAVNFLRTRRRALAYRDHPERFSEE</sequence>
<dbReference type="AlphaFoldDB" id="H5SPR2"/>
<evidence type="ECO:0000256" key="1">
    <source>
        <dbReference type="SAM" id="Phobius"/>
    </source>
</evidence>
<dbReference type="EMBL" id="AP011794">
    <property type="protein sequence ID" value="BAL58148.1"/>
    <property type="molecule type" value="Genomic_DNA"/>
</dbReference>
<accession>H5SPR2</accession>
<reference evidence="2" key="1">
    <citation type="journal article" date="2005" name="Environ. Microbiol.">
        <title>Genetic and functional properties of uncultivated thermophilic crenarchaeotes from a subsurface gold mine as revealed by analysis of genome fragments.</title>
        <authorList>
            <person name="Nunoura T."/>
            <person name="Hirayama H."/>
            <person name="Takami H."/>
            <person name="Oida H."/>
            <person name="Nishi S."/>
            <person name="Shimamura S."/>
            <person name="Suzuki Y."/>
            <person name="Inagaki F."/>
            <person name="Takai K."/>
            <person name="Nealson K.H."/>
            <person name="Horikoshi K."/>
        </authorList>
    </citation>
    <scope>NUCLEOTIDE SEQUENCE</scope>
</reference>